<comment type="caution">
    <text evidence="2">The sequence shown here is derived from an EMBL/GenBank/DDBJ whole genome shotgun (WGS) entry which is preliminary data.</text>
</comment>
<dbReference type="RefSeq" id="WP_009312490.1">
    <property type="nucleotide sequence ID" value="NZ_AEJC01000241.1"/>
</dbReference>
<name>L1L0J3_9ACTN</name>
<reference evidence="2 3" key="1">
    <citation type="submission" date="2012-11" db="EMBL/GenBank/DDBJ databases">
        <authorList>
            <person name="Huguet-Tapia J.C."/>
            <person name="Durkin A.S."/>
            <person name="Pettis G.S."/>
            <person name="Badger J.H."/>
        </authorList>
    </citation>
    <scope>NUCLEOTIDE SEQUENCE [LARGE SCALE GENOMIC DNA]</scope>
    <source>
        <strain evidence="2 3">91-03</strain>
    </source>
</reference>
<dbReference type="InterPro" id="IPR002725">
    <property type="entry name" value="YgjP-like_metallopeptidase"/>
</dbReference>
<dbReference type="Gene3D" id="3.30.2010.10">
    <property type="entry name" value="Metalloproteases ('zincins'), catalytic domain"/>
    <property type="match status" value="1"/>
</dbReference>
<dbReference type="OrthoDB" id="9811177at2"/>
<feature type="domain" description="YgjP-like metallopeptidase" evidence="1">
    <location>
        <begin position="29"/>
        <end position="232"/>
    </location>
</feature>
<dbReference type="CDD" id="cd07344">
    <property type="entry name" value="M48_yhfN_like"/>
    <property type="match status" value="1"/>
</dbReference>
<evidence type="ECO:0000313" key="2">
    <source>
        <dbReference type="EMBL" id="EKX66143.1"/>
    </source>
</evidence>
<dbReference type="AlphaFoldDB" id="L1L0J3"/>
<dbReference type="Proteomes" id="UP000010411">
    <property type="component" value="Unassembled WGS sequence"/>
</dbReference>
<organism evidence="2 3">
    <name type="scientific">Streptomyces ipomoeae 91-03</name>
    <dbReference type="NCBI Taxonomy" id="698759"/>
    <lineage>
        <taxon>Bacteria</taxon>
        <taxon>Bacillati</taxon>
        <taxon>Actinomycetota</taxon>
        <taxon>Actinomycetes</taxon>
        <taxon>Kitasatosporales</taxon>
        <taxon>Streptomycetaceae</taxon>
        <taxon>Streptomyces</taxon>
    </lineage>
</organism>
<protein>
    <recommendedName>
        <fullName evidence="1">YgjP-like metallopeptidase domain-containing protein</fullName>
    </recommendedName>
</protein>
<evidence type="ECO:0000259" key="1">
    <source>
        <dbReference type="Pfam" id="PF01863"/>
    </source>
</evidence>
<dbReference type="PANTHER" id="PTHR30399:SF1">
    <property type="entry name" value="UTP PYROPHOSPHATASE"/>
    <property type="match status" value="1"/>
</dbReference>
<sequence length="243" mass="27604">MSTSVQQAIAALPLPPGWRWRVDLRPRRRSLGIEVTPDGEVLFAVPADADPYAVAAAVRTRLPRLAEEVRRRRERPAEPTKELISGTSFAYLGRRYRLRRVPSADGRVRMHRGWLELPEPMNAEEGARKIAAWYTERGSEWLRARLPSLELRVGAVARDIAIADLADRWGACTPAGVITVHWAVMQLPPPLVDLVLVHEMCHLKVSGHGPGFRREMRLVLPDADRRERWFAEEEPLLWRGRVG</sequence>
<evidence type="ECO:0000313" key="3">
    <source>
        <dbReference type="Proteomes" id="UP000010411"/>
    </source>
</evidence>
<dbReference type="PATRIC" id="fig|698759.3.peg.3248"/>
<dbReference type="InterPro" id="IPR053136">
    <property type="entry name" value="UTP_pyrophosphatase-like"/>
</dbReference>
<keyword evidence="3" id="KW-1185">Reference proteome</keyword>
<accession>L1L0J3</accession>
<dbReference type="Pfam" id="PF01863">
    <property type="entry name" value="YgjP-like"/>
    <property type="match status" value="1"/>
</dbReference>
<gene>
    <name evidence="2" type="ORF">STRIP9103_06981</name>
</gene>
<dbReference type="PANTHER" id="PTHR30399">
    <property type="entry name" value="UNCHARACTERIZED PROTEIN YGJP"/>
    <property type="match status" value="1"/>
</dbReference>
<proteinExistence type="predicted"/>
<dbReference type="EMBL" id="AEJC01000241">
    <property type="protein sequence ID" value="EKX66143.1"/>
    <property type="molecule type" value="Genomic_DNA"/>
</dbReference>